<dbReference type="InterPro" id="IPR019734">
    <property type="entry name" value="TPR_rpt"/>
</dbReference>
<dbReference type="InterPro" id="IPR051012">
    <property type="entry name" value="CellSynth/LPSAsmb/PSIAsmb"/>
</dbReference>
<evidence type="ECO:0000256" key="1">
    <source>
        <dbReference type="ARBA" id="ARBA00022737"/>
    </source>
</evidence>
<dbReference type="SUPFAM" id="SSF48452">
    <property type="entry name" value="TPR-like"/>
    <property type="match status" value="2"/>
</dbReference>
<dbReference type="PANTHER" id="PTHR45586">
    <property type="entry name" value="TPR REPEAT-CONTAINING PROTEIN PA4667"/>
    <property type="match status" value="1"/>
</dbReference>
<evidence type="ECO:0008006" key="5">
    <source>
        <dbReference type="Google" id="ProtNLM"/>
    </source>
</evidence>
<gene>
    <name evidence="3" type="ORF">ACFOGJ_06430</name>
</gene>
<evidence type="ECO:0000313" key="3">
    <source>
        <dbReference type="EMBL" id="MFC3226856.1"/>
    </source>
</evidence>
<accession>A0ABV7KX67</accession>
<evidence type="ECO:0000256" key="2">
    <source>
        <dbReference type="ARBA" id="ARBA00022803"/>
    </source>
</evidence>
<dbReference type="SMART" id="SM00028">
    <property type="entry name" value="TPR"/>
    <property type="match status" value="4"/>
</dbReference>
<comment type="caution">
    <text evidence="3">The sequence shown here is derived from an EMBL/GenBank/DDBJ whole genome shotgun (WGS) entry which is preliminary data.</text>
</comment>
<name>A0ABV7KX67_9PROT</name>
<reference evidence="4" key="1">
    <citation type="journal article" date="2019" name="Int. J. Syst. Evol. Microbiol.">
        <title>The Global Catalogue of Microorganisms (GCM) 10K type strain sequencing project: providing services to taxonomists for standard genome sequencing and annotation.</title>
        <authorList>
            <consortium name="The Broad Institute Genomics Platform"/>
            <consortium name="The Broad Institute Genome Sequencing Center for Infectious Disease"/>
            <person name="Wu L."/>
            <person name="Ma J."/>
        </authorList>
    </citation>
    <scope>NUCLEOTIDE SEQUENCE [LARGE SCALE GENOMIC DNA]</scope>
    <source>
        <strain evidence="4">KCTC 42964</strain>
    </source>
</reference>
<sequence>MLRIALLSLIVALGLLAAGYMLIPRGAERALISLRDQDVDEAVTQYEAQYAAGDRSIGTLSALARIYEAQGRIAAAVRIAGELSFAYADPNRALQRQADIYRAGQEYGRAIEVLEEIPLDQRSASELRWLIGQYGLFGRLDPLIENLQEMVHRGIAGAEDTVELARVMAAQQRFEDAVAVLEAADDRSATVLPQLGQALLIHLLVARRETAEAMTRARGWAARERDPVPLLVFVAEQMRAAGLPQDAVDLLQPVADQAPEHPNLQAALVESWIAAGAQADALAAMQGWAEAGTLAPDLVPRLTDVALLLGDYAAARAAIASRPPESLGAQLLTAFVDAARQRGDAGAIRDLDARLSPDYLAKEPILEASIALALGDRARARNVVDRAIARVRGAGDRQRLAALLQSLDEGGRALEVMRAVPSLAAMSQSYLTQLASLFLAAGRAREGLALFEALRSGDTGSRADPGWAVLAAAEGQGAAVAQWLAGTGQLSLDVLRDLNGAATAARLPELALETARRLAARDDSTDTQLRLVSALVLAGRAGEAKDLLDRLPQDTAAARTARIEVLTALGDKAGLRAIYAAELDRPDASRAERDQAAFDLLSVGGAAQALDYLEMRAAEAAAAPDGEQWLFAFADAARDAGETGRLTRLLEEQLLSGRLTATQTETRLSLLADRAPADALRFLSRHAERRGGAWAAAYQELLRSSGDRSALAAFLLEQGLDSRTPADRRREAAFGLLDLGDKAGAVRIFQTLAAGGSADSGDARQLAYLWGPRPGPAALDWVESQALAAGGAERAGWLDLLGSLGGGPRLIALVDAGRITPEAAGEGYLGALLRAGRRDTLRGALTAAIDRTTQPQRLQSLAGIAERARMAELAESAWQRLLSVKPDDPQAIRQLAGYAAADGRYARARDLLLRYIGLARPGYDDLYALAEAERALGMTDAAAERYRQAAALIDAQAAPSFDARILRAQIAHRLGRSGEAIAIFDRLYAERPGDLGLRDDFAEVLLDLGDVDRARSILR</sequence>
<keyword evidence="2" id="KW-0802">TPR repeat</keyword>
<dbReference type="Proteomes" id="UP001595528">
    <property type="component" value="Unassembled WGS sequence"/>
</dbReference>
<dbReference type="Gene3D" id="1.25.40.10">
    <property type="entry name" value="Tetratricopeptide repeat domain"/>
    <property type="match status" value="2"/>
</dbReference>
<keyword evidence="1" id="KW-0677">Repeat</keyword>
<proteinExistence type="predicted"/>
<organism evidence="3 4">
    <name type="scientific">Marinibaculum pumilum</name>
    <dbReference type="NCBI Taxonomy" id="1766165"/>
    <lineage>
        <taxon>Bacteria</taxon>
        <taxon>Pseudomonadati</taxon>
        <taxon>Pseudomonadota</taxon>
        <taxon>Alphaproteobacteria</taxon>
        <taxon>Rhodospirillales</taxon>
        <taxon>Rhodospirillaceae</taxon>
        <taxon>Marinibaculum</taxon>
    </lineage>
</organism>
<protein>
    <recommendedName>
        <fullName evidence="5">Tetratricopeptide repeat protein</fullName>
    </recommendedName>
</protein>
<keyword evidence="4" id="KW-1185">Reference proteome</keyword>
<dbReference type="EMBL" id="JBHRTR010000017">
    <property type="protein sequence ID" value="MFC3226856.1"/>
    <property type="molecule type" value="Genomic_DNA"/>
</dbReference>
<evidence type="ECO:0000313" key="4">
    <source>
        <dbReference type="Proteomes" id="UP001595528"/>
    </source>
</evidence>
<dbReference type="InterPro" id="IPR011990">
    <property type="entry name" value="TPR-like_helical_dom_sf"/>
</dbReference>
<dbReference type="RefSeq" id="WP_379898999.1">
    <property type="nucleotide sequence ID" value="NZ_JBHRTR010000017.1"/>
</dbReference>
<dbReference type="PANTHER" id="PTHR45586:SF14">
    <property type="entry name" value="TETRATRICOPEPTIDE TPR_2 REPEAT PROTEIN"/>
    <property type="match status" value="1"/>
</dbReference>